<dbReference type="OrthoDB" id="193931at2759"/>
<dbReference type="GO" id="GO:0004674">
    <property type="term" value="F:protein serine/threonine kinase activity"/>
    <property type="evidence" value="ECO:0007669"/>
    <property type="project" value="UniProtKB-KW"/>
</dbReference>
<evidence type="ECO:0000256" key="2">
    <source>
        <dbReference type="ARBA" id="ARBA00022527"/>
    </source>
</evidence>
<gene>
    <name evidence="14" type="ORF">SteCoe_24167</name>
</gene>
<evidence type="ECO:0000259" key="12">
    <source>
        <dbReference type="PROSITE" id="PS50011"/>
    </source>
</evidence>
<dbReference type="GO" id="GO:0005737">
    <property type="term" value="C:cytoplasm"/>
    <property type="evidence" value="ECO:0007669"/>
    <property type="project" value="TreeGrafter"/>
</dbReference>
<dbReference type="InterPro" id="IPR011009">
    <property type="entry name" value="Kinase-like_dom_sf"/>
</dbReference>
<dbReference type="PANTHER" id="PTHR24346">
    <property type="entry name" value="MAP/MICROTUBULE AFFINITY-REGULATING KINASE"/>
    <property type="match status" value="1"/>
</dbReference>
<evidence type="ECO:0000256" key="4">
    <source>
        <dbReference type="ARBA" id="ARBA00022741"/>
    </source>
</evidence>
<evidence type="ECO:0000256" key="6">
    <source>
        <dbReference type="ARBA" id="ARBA00022840"/>
    </source>
</evidence>
<evidence type="ECO:0000313" key="15">
    <source>
        <dbReference type="Proteomes" id="UP000187209"/>
    </source>
</evidence>
<dbReference type="CDD" id="cd14003">
    <property type="entry name" value="STKc_AMPK-like"/>
    <property type="match status" value="1"/>
</dbReference>
<dbReference type="InterPro" id="IPR000719">
    <property type="entry name" value="Prot_kinase_dom"/>
</dbReference>
<dbReference type="Proteomes" id="UP000187209">
    <property type="component" value="Unassembled WGS sequence"/>
</dbReference>
<accession>A0A1R2BI64</accession>
<proteinExistence type="inferred from homology"/>
<keyword evidence="6 9" id="KW-0067">ATP-binding</keyword>
<sequence length="419" mass="47321">MIGKTIGQGTFGKVKLGHHILTGERVAVKILEKEKIKDTGDAERVSREFNILKMVKHPNIVQLYEIIETPKQFYLIMEFANGGELFDYIVAHGKVKESQACRIFTQTLTGLEYLHSIGVAHRDLKPENLLIDNENNIKIVDFGLSIKFKAGETLKTACGSPCYAAPEMIAGKRYNGCKSDVWSLGIVLFALVCGYLPFEDPNTGQLYKKILIGEFKCAKWVSTECRDLIKKILNTNPDERFSIDQIRAHPWCSIVSFRSLPPIDRKIDDKIIKIMGSLGLEEEEAKKQLENKRHNHITATYFLLAKKFLNRSGKIDRNGSNTAREVSPVSLNNKTIVAEKRIRHRKYSVTPSRGITAKAQIKPQEPSAPKPVNMPGRLSKNYLGNRLYIKTENKSKDLSQNTSRKSPLECENAHDFSFG</sequence>
<dbReference type="EC" id="2.7.11.1" evidence="1"/>
<dbReference type="AlphaFoldDB" id="A0A1R2BI64"/>
<evidence type="ECO:0000256" key="8">
    <source>
        <dbReference type="ARBA" id="ARBA00048679"/>
    </source>
</evidence>
<comment type="similarity">
    <text evidence="10">Belongs to the protein kinase superfamily.</text>
</comment>
<evidence type="ECO:0000313" key="14">
    <source>
        <dbReference type="EMBL" id="OMJ76460.1"/>
    </source>
</evidence>
<evidence type="ECO:0000256" key="7">
    <source>
        <dbReference type="ARBA" id="ARBA00047899"/>
    </source>
</evidence>
<evidence type="ECO:0000256" key="9">
    <source>
        <dbReference type="PROSITE-ProRule" id="PRU10141"/>
    </source>
</evidence>
<evidence type="ECO:0000256" key="11">
    <source>
        <dbReference type="SAM" id="MobiDB-lite"/>
    </source>
</evidence>
<dbReference type="InterPro" id="IPR015940">
    <property type="entry name" value="UBA"/>
</dbReference>
<comment type="catalytic activity">
    <reaction evidence="7">
        <text>L-threonyl-[protein] + ATP = O-phospho-L-threonyl-[protein] + ADP + H(+)</text>
        <dbReference type="Rhea" id="RHEA:46608"/>
        <dbReference type="Rhea" id="RHEA-COMP:11060"/>
        <dbReference type="Rhea" id="RHEA-COMP:11605"/>
        <dbReference type="ChEBI" id="CHEBI:15378"/>
        <dbReference type="ChEBI" id="CHEBI:30013"/>
        <dbReference type="ChEBI" id="CHEBI:30616"/>
        <dbReference type="ChEBI" id="CHEBI:61977"/>
        <dbReference type="ChEBI" id="CHEBI:456216"/>
        <dbReference type="EC" id="2.7.11.1"/>
    </reaction>
</comment>
<dbReference type="SMART" id="SM00220">
    <property type="entry name" value="S_TKc"/>
    <property type="match status" value="1"/>
</dbReference>
<dbReference type="GO" id="GO:0035556">
    <property type="term" value="P:intracellular signal transduction"/>
    <property type="evidence" value="ECO:0007669"/>
    <property type="project" value="TreeGrafter"/>
</dbReference>
<dbReference type="EMBL" id="MPUH01000630">
    <property type="protein sequence ID" value="OMJ76460.1"/>
    <property type="molecule type" value="Genomic_DNA"/>
</dbReference>
<feature type="domain" description="UBA" evidence="13">
    <location>
        <begin position="266"/>
        <end position="306"/>
    </location>
</feature>
<dbReference type="GO" id="GO:0005524">
    <property type="term" value="F:ATP binding"/>
    <property type="evidence" value="ECO:0007669"/>
    <property type="project" value="UniProtKB-UniRule"/>
</dbReference>
<dbReference type="PROSITE" id="PS50011">
    <property type="entry name" value="PROTEIN_KINASE_DOM"/>
    <property type="match status" value="1"/>
</dbReference>
<evidence type="ECO:0000256" key="5">
    <source>
        <dbReference type="ARBA" id="ARBA00022777"/>
    </source>
</evidence>
<keyword evidence="2 10" id="KW-0723">Serine/threonine-protein kinase</keyword>
<dbReference type="PANTHER" id="PTHR24346:SF82">
    <property type="entry name" value="KP78A-RELATED"/>
    <property type="match status" value="1"/>
</dbReference>
<dbReference type="InterPro" id="IPR017441">
    <property type="entry name" value="Protein_kinase_ATP_BS"/>
</dbReference>
<feature type="binding site" evidence="9">
    <location>
        <position position="29"/>
    </location>
    <ligand>
        <name>ATP</name>
        <dbReference type="ChEBI" id="CHEBI:30616"/>
    </ligand>
</feature>
<name>A0A1R2BI64_9CILI</name>
<feature type="compositionally biased region" description="Basic and acidic residues" evidence="11">
    <location>
        <begin position="406"/>
        <end position="419"/>
    </location>
</feature>
<keyword evidence="3" id="KW-0808">Transferase</keyword>
<dbReference type="Pfam" id="PF00069">
    <property type="entry name" value="Pkinase"/>
    <property type="match status" value="1"/>
</dbReference>
<keyword evidence="4 9" id="KW-0547">Nucleotide-binding</keyword>
<organism evidence="14 15">
    <name type="scientific">Stentor coeruleus</name>
    <dbReference type="NCBI Taxonomy" id="5963"/>
    <lineage>
        <taxon>Eukaryota</taxon>
        <taxon>Sar</taxon>
        <taxon>Alveolata</taxon>
        <taxon>Ciliophora</taxon>
        <taxon>Postciliodesmatophora</taxon>
        <taxon>Heterotrichea</taxon>
        <taxon>Heterotrichida</taxon>
        <taxon>Stentoridae</taxon>
        <taxon>Stentor</taxon>
    </lineage>
</organism>
<evidence type="ECO:0000256" key="3">
    <source>
        <dbReference type="ARBA" id="ARBA00022679"/>
    </source>
</evidence>
<dbReference type="PROSITE" id="PS50030">
    <property type="entry name" value="UBA"/>
    <property type="match status" value="1"/>
</dbReference>
<keyword evidence="15" id="KW-1185">Reference proteome</keyword>
<reference evidence="14 15" key="1">
    <citation type="submission" date="2016-11" db="EMBL/GenBank/DDBJ databases">
        <title>The macronuclear genome of Stentor coeruleus: a giant cell with tiny introns.</title>
        <authorList>
            <person name="Slabodnick M."/>
            <person name="Ruby J.G."/>
            <person name="Reiff S.B."/>
            <person name="Swart E.C."/>
            <person name="Gosai S."/>
            <person name="Prabakaran S."/>
            <person name="Witkowska E."/>
            <person name="Larue G.E."/>
            <person name="Fisher S."/>
            <person name="Freeman R.M."/>
            <person name="Gunawardena J."/>
            <person name="Chu W."/>
            <person name="Stover N.A."/>
            <person name="Gregory B.D."/>
            <person name="Nowacki M."/>
            <person name="Derisi J."/>
            <person name="Roy S.W."/>
            <person name="Marshall W.F."/>
            <person name="Sood P."/>
        </authorList>
    </citation>
    <scope>NUCLEOTIDE SEQUENCE [LARGE SCALE GENOMIC DNA]</scope>
    <source>
        <strain evidence="14">WM001</strain>
    </source>
</reference>
<feature type="region of interest" description="Disordered" evidence="11">
    <location>
        <begin position="359"/>
        <end position="419"/>
    </location>
</feature>
<evidence type="ECO:0000256" key="10">
    <source>
        <dbReference type="RuleBase" id="RU000304"/>
    </source>
</evidence>
<evidence type="ECO:0000256" key="1">
    <source>
        <dbReference type="ARBA" id="ARBA00012513"/>
    </source>
</evidence>
<dbReference type="FunFam" id="3.30.200.20:FF:000003">
    <property type="entry name" value="Non-specific serine/threonine protein kinase"/>
    <property type="match status" value="1"/>
</dbReference>
<comment type="caution">
    <text evidence="14">The sequence shown here is derived from an EMBL/GenBank/DDBJ whole genome shotgun (WGS) entry which is preliminary data.</text>
</comment>
<dbReference type="SUPFAM" id="SSF56112">
    <property type="entry name" value="Protein kinase-like (PK-like)"/>
    <property type="match status" value="1"/>
</dbReference>
<dbReference type="Gene3D" id="1.10.510.10">
    <property type="entry name" value="Transferase(Phosphotransferase) domain 1"/>
    <property type="match status" value="1"/>
</dbReference>
<keyword evidence="5" id="KW-0418">Kinase</keyword>
<feature type="domain" description="Protein kinase" evidence="12">
    <location>
        <begin position="1"/>
        <end position="252"/>
    </location>
</feature>
<evidence type="ECO:0000259" key="13">
    <source>
        <dbReference type="PROSITE" id="PS50030"/>
    </source>
</evidence>
<dbReference type="InterPro" id="IPR008271">
    <property type="entry name" value="Ser/Thr_kinase_AS"/>
</dbReference>
<protein>
    <recommendedName>
        <fullName evidence="1">non-specific serine/threonine protein kinase</fullName>
        <ecNumber evidence="1">2.7.11.1</ecNumber>
    </recommendedName>
</protein>
<comment type="catalytic activity">
    <reaction evidence="8">
        <text>L-seryl-[protein] + ATP = O-phospho-L-seryl-[protein] + ADP + H(+)</text>
        <dbReference type="Rhea" id="RHEA:17989"/>
        <dbReference type="Rhea" id="RHEA-COMP:9863"/>
        <dbReference type="Rhea" id="RHEA-COMP:11604"/>
        <dbReference type="ChEBI" id="CHEBI:15378"/>
        <dbReference type="ChEBI" id="CHEBI:29999"/>
        <dbReference type="ChEBI" id="CHEBI:30616"/>
        <dbReference type="ChEBI" id="CHEBI:83421"/>
        <dbReference type="ChEBI" id="CHEBI:456216"/>
        <dbReference type="EC" id="2.7.11.1"/>
    </reaction>
</comment>
<dbReference type="CDD" id="cd14272">
    <property type="entry name" value="UBA_AMPK-RKs"/>
    <property type="match status" value="1"/>
</dbReference>
<dbReference type="PROSITE" id="PS00108">
    <property type="entry name" value="PROTEIN_KINASE_ST"/>
    <property type="match status" value="1"/>
</dbReference>
<dbReference type="FunFam" id="1.10.510.10:FF:000592">
    <property type="entry name" value="CAMK family protein kinase"/>
    <property type="match status" value="1"/>
</dbReference>
<dbReference type="PROSITE" id="PS00107">
    <property type="entry name" value="PROTEIN_KINASE_ATP"/>
    <property type="match status" value="1"/>
</dbReference>